<dbReference type="Pfam" id="PF14065">
    <property type="entry name" value="Pvc16_N"/>
    <property type="match status" value="1"/>
</dbReference>
<keyword evidence="3" id="KW-1185">Reference proteome</keyword>
<dbReference type="InterPro" id="IPR025351">
    <property type="entry name" value="Pvc16_N"/>
</dbReference>
<proteinExistence type="predicted"/>
<dbReference type="EMBL" id="VFOS01000003">
    <property type="protein sequence ID" value="TQL58653.1"/>
    <property type="molecule type" value="Genomic_DNA"/>
</dbReference>
<gene>
    <name evidence="2" type="ORF">FB461_2071</name>
</gene>
<feature type="domain" description="Pvc16 N-terminal" evidence="1">
    <location>
        <begin position="5"/>
        <end position="161"/>
    </location>
</feature>
<sequence length="192" mass="20791">MLIPAVDSGLESLLRATLPLTPQQGDVSFDAPSSSWAAQVNRLTVNLFLYDVCRSAQPLRTTPPRVLPDGTEQTRYPLPMVQLTYLVSAWAGTERDAHALLGDVLLASLAHQILPPEHLPIPLSSNVQLAVATDSQNKPREVWSALSGPLRASFTLLATVAGDAYDWREEAERVEGVSAAVLPSWRDGASQQ</sequence>
<protein>
    <submittedName>
        <fullName evidence="2">Uncharacterized protein DUF4255</fullName>
    </submittedName>
</protein>
<dbReference type="AlphaFoldDB" id="A0A542ZE87"/>
<accession>A0A542ZE87</accession>
<reference evidence="2 3" key="1">
    <citation type="submission" date="2019-06" db="EMBL/GenBank/DDBJ databases">
        <title>Sequencing the genomes of 1000 actinobacteria strains.</title>
        <authorList>
            <person name="Klenk H.-P."/>
        </authorList>
    </citation>
    <scope>NUCLEOTIDE SEQUENCE [LARGE SCALE GENOMIC DNA]</scope>
    <source>
        <strain evidence="2 3">DSM 4813</strain>
    </source>
</reference>
<evidence type="ECO:0000313" key="3">
    <source>
        <dbReference type="Proteomes" id="UP000315389"/>
    </source>
</evidence>
<evidence type="ECO:0000313" key="2">
    <source>
        <dbReference type="EMBL" id="TQL58653.1"/>
    </source>
</evidence>
<dbReference type="Proteomes" id="UP000315389">
    <property type="component" value="Unassembled WGS sequence"/>
</dbReference>
<evidence type="ECO:0000259" key="1">
    <source>
        <dbReference type="Pfam" id="PF14065"/>
    </source>
</evidence>
<organism evidence="2 3">
    <name type="scientific">Rarobacter faecitabidus</name>
    <dbReference type="NCBI Taxonomy" id="13243"/>
    <lineage>
        <taxon>Bacteria</taxon>
        <taxon>Bacillati</taxon>
        <taxon>Actinomycetota</taxon>
        <taxon>Actinomycetes</taxon>
        <taxon>Micrococcales</taxon>
        <taxon>Rarobacteraceae</taxon>
        <taxon>Rarobacter</taxon>
    </lineage>
</organism>
<name>A0A542ZE87_RARFA</name>
<comment type="caution">
    <text evidence="2">The sequence shown here is derived from an EMBL/GenBank/DDBJ whole genome shotgun (WGS) entry which is preliminary data.</text>
</comment>